<name>A0A0B7GYK9_9FLAO</name>
<feature type="domain" description="Sulfatase N-terminal" evidence="8">
    <location>
        <begin position="28"/>
        <end position="381"/>
    </location>
</feature>
<reference evidence="10" key="1">
    <citation type="submission" date="2015-01" db="EMBL/GenBank/DDBJ databases">
        <authorList>
            <person name="MANFREDI Pablo"/>
        </authorList>
    </citation>
    <scope>NUCLEOTIDE SEQUENCE [LARGE SCALE GENOMIC DNA]</scope>
    <source>
        <strain evidence="10">Ccyn2B</strain>
    </source>
</reference>
<dbReference type="RefSeq" id="WP_041989481.1">
    <property type="nucleotide sequence ID" value="NZ_CDOD01000002.1"/>
</dbReference>
<organism evidence="9 10">
    <name type="scientific">Capnocytophaga cynodegmi</name>
    <dbReference type="NCBI Taxonomy" id="28189"/>
    <lineage>
        <taxon>Bacteria</taxon>
        <taxon>Pseudomonadati</taxon>
        <taxon>Bacteroidota</taxon>
        <taxon>Flavobacteriia</taxon>
        <taxon>Flavobacteriales</taxon>
        <taxon>Flavobacteriaceae</taxon>
        <taxon>Capnocytophaga</taxon>
    </lineage>
</organism>
<dbReference type="InterPro" id="IPR017850">
    <property type="entry name" value="Alkaline_phosphatase_core_sf"/>
</dbReference>
<dbReference type="STRING" id="28189.CCYN74_230010"/>
<dbReference type="CDD" id="cd16144">
    <property type="entry name" value="ARS_like"/>
    <property type="match status" value="1"/>
</dbReference>
<protein>
    <submittedName>
        <fullName evidence="9">Arylsulfatase A family protein</fullName>
    </submittedName>
</protein>
<feature type="chain" id="PRO_5002116934" evidence="7">
    <location>
        <begin position="20"/>
        <end position="513"/>
    </location>
</feature>
<comment type="cofactor">
    <cofactor evidence="1">
        <name>Ca(2+)</name>
        <dbReference type="ChEBI" id="CHEBI:29108"/>
    </cofactor>
</comment>
<evidence type="ECO:0000256" key="6">
    <source>
        <dbReference type="ARBA" id="ARBA00022837"/>
    </source>
</evidence>
<dbReference type="PANTHER" id="PTHR42693">
    <property type="entry name" value="ARYLSULFATASE FAMILY MEMBER"/>
    <property type="match status" value="1"/>
</dbReference>
<dbReference type="GO" id="GO:0046872">
    <property type="term" value="F:metal ion binding"/>
    <property type="evidence" value="ECO:0007669"/>
    <property type="project" value="UniProtKB-KW"/>
</dbReference>
<evidence type="ECO:0000313" key="9">
    <source>
        <dbReference type="EMBL" id="CEN32436.1"/>
    </source>
</evidence>
<dbReference type="Pfam" id="PF00884">
    <property type="entry name" value="Sulfatase"/>
    <property type="match status" value="1"/>
</dbReference>
<dbReference type="Gene3D" id="3.40.720.10">
    <property type="entry name" value="Alkaline Phosphatase, subunit A"/>
    <property type="match status" value="1"/>
</dbReference>
<evidence type="ECO:0000256" key="5">
    <source>
        <dbReference type="ARBA" id="ARBA00022801"/>
    </source>
</evidence>
<dbReference type="Gene3D" id="3.30.1120.10">
    <property type="match status" value="1"/>
</dbReference>
<dbReference type="eggNOG" id="COG3119">
    <property type="taxonomic scope" value="Bacteria"/>
</dbReference>
<dbReference type="GO" id="GO:0004065">
    <property type="term" value="F:arylsulfatase activity"/>
    <property type="evidence" value="ECO:0007669"/>
    <property type="project" value="TreeGrafter"/>
</dbReference>
<keyword evidence="10" id="KW-1185">Reference proteome</keyword>
<keyword evidence="3" id="KW-0479">Metal-binding</keyword>
<keyword evidence="4 7" id="KW-0732">Signal</keyword>
<evidence type="ECO:0000256" key="2">
    <source>
        <dbReference type="ARBA" id="ARBA00008779"/>
    </source>
</evidence>
<dbReference type="Proteomes" id="UP000038055">
    <property type="component" value="Unassembled WGS sequence"/>
</dbReference>
<dbReference type="InterPro" id="IPR000917">
    <property type="entry name" value="Sulfatase_N"/>
</dbReference>
<feature type="signal peptide" evidence="7">
    <location>
        <begin position="1"/>
        <end position="19"/>
    </location>
</feature>
<evidence type="ECO:0000256" key="7">
    <source>
        <dbReference type="SAM" id="SignalP"/>
    </source>
</evidence>
<dbReference type="AlphaFoldDB" id="A0A0B7GYK9"/>
<evidence type="ECO:0000256" key="3">
    <source>
        <dbReference type="ARBA" id="ARBA00022723"/>
    </source>
</evidence>
<comment type="similarity">
    <text evidence="2">Belongs to the sulfatase family.</text>
</comment>
<gene>
    <name evidence="9" type="ORF">CCYN2B_100016</name>
</gene>
<dbReference type="PANTHER" id="PTHR42693:SF42">
    <property type="entry name" value="ARYLSULFATASE G"/>
    <property type="match status" value="1"/>
</dbReference>
<dbReference type="InterPro" id="IPR050738">
    <property type="entry name" value="Sulfatase"/>
</dbReference>
<keyword evidence="5" id="KW-0378">Hydrolase</keyword>
<dbReference type="SUPFAM" id="SSF53649">
    <property type="entry name" value="Alkaline phosphatase-like"/>
    <property type="match status" value="1"/>
</dbReference>
<evidence type="ECO:0000256" key="4">
    <source>
        <dbReference type="ARBA" id="ARBA00022729"/>
    </source>
</evidence>
<proteinExistence type="inferred from homology"/>
<dbReference type="EMBL" id="CDOD01000002">
    <property type="protein sequence ID" value="CEN32436.1"/>
    <property type="molecule type" value="Genomic_DNA"/>
</dbReference>
<accession>A0A0B7GYK9</accession>
<sequence>MRWLFLLCFVLLGCSAAKENFTHKQQPPNIILFIVDDMGWQDTSVPFAKEKTSLNNTYHTPNMERLANQGVKFTQAYATPICSPSRISHLTGSNMARHRVTNWTLEHNKSTDAKDEDLQFPNWNINGLATEPNISNTFYATSLPEILQQANFHTIHVGKAHFASMGTPGADPLNIGFDVNIAGHAAGGLQSYEGESNFGNIPYKSSYFAVPGLQEFYGKDIFITEALTQKALKALDKRPKDKPFFLHLSHYAVHVPIMGDKRFLQKYLDKKMHLTEAQYATLIEGVDKSLGDLMNYLEKNKLDKNTIIIFLSDNGGLDALARGLPPNSCNAPLSSGKGTLREGGIRIPLIISSQNGEIRIKTSQENVIIEDLFPTILEMAKIYDYKTIQKIDGKSLLPILSEKEPKFIINRPLFWHLPNKWFDTNMELSIAPSSAVREGDYKLIYYHNTKQKMLYNLAIDIGEKNDISAKNPKKTKELSKILSNYLRNVDAQMPINKKTGKQVPFPDEVKSIN</sequence>
<evidence type="ECO:0000256" key="1">
    <source>
        <dbReference type="ARBA" id="ARBA00001913"/>
    </source>
</evidence>
<evidence type="ECO:0000313" key="10">
    <source>
        <dbReference type="Proteomes" id="UP000038055"/>
    </source>
</evidence>
<keyword evidence="6" id="KW-0106">Calcium</keyword>
<evidence type="ECO:0000259" key="8">
    <source>
        <dbReference type="Pfam" id="PF00884"/>
    </source>
</evidence>